<proteinExistence type="predicted"/>
<keyword evidence="2" id="KW-0963">Cytoplasm</keyword>
<keyword evidence="4 5" id="KW-0802">TPR repeat</keyword>
<name>A0A4Z2J5J2_9TELE</name>
<dbReference type="Pfam" id="PF13181">
    <property type="entry name" value="TPR_8"/>
    <property type="match status" value="1"/>
</dbReference>
<dbReference type="GO" id="GO:0005829">
    <property type="term" value="C:cytosol"/>
    <property type="evidence" value="ECO:0007669"/>
    <property type="project" value="TreeGrafter"/>
</dbReference>
<dbReference type="SMART" id="SM00028">
    <property type="entry name" value="TPR"/>
    <property type="match status" value="2"/>
</dbReference>
<dbReference type="InterPro" id="IPR051982">
    <property type="entry name" value="CiliaryAsmbly_MitoImport"/>
</dbReference>
<dbReference type="InterPro" id="IPR019734">
    <property type="entry name" value="TPR_rpt"/>
</dbReference>
<reference evidence="7 8" key="1">
    <citation type="submission" date="2019-03" db="EMBL/GenBank/DDBJ databases">
        <title>First draft genome of Liparis tanakae, snailfish: a comprehensive survey of snailfish specific genes.</title>
        <authorList>
            <person name="Kim W."/>
            <person name="Song I."/>
            <person name="Jeong J.-H."/>
            <person name="Kim D."/>
            <person name="Kim S."/>
            <person name="Ryu S."/>
            <person name="Song J.Y."/>
            <person name="Lee S.K."/>
        </authorList>
    </citation>
    <scope>NUCLEOTIDE SEQUENCE [LARGE SCALE GENOMIC DNA]</scope>
    <source>
        <tissue evidence="7">Muscle</tissue>
    </source>
</reference>
<dbReference type="EMBL" id="SRLO01000020">
    <property type="protein sequence ID" value="TNN85456.1"/>
    <property type="molecule type" value="Genomic_DNA"/>
</dbReference>
<dbReference type="Gene3D" id="1.25.40.10">
    <property type="entry name" value="Tetratricopeptide repeat domain"/>
    <property type="match status" value="1"/>
</dbReference>
<protein>
    <submittedName>
        <fullName evidence="7">Sperm-associated antigen 1</fullName>
    </submittedName>
</protein>
<evidence type="ECO:0000313" key="8">
    <source>
        <dbReference type="Proteomes" id="UP000314294"/>
    </source>
</evidence>
<dbReference type="OrthoDB" id="2942533at2759"/>
<evidence type="ECO:0000256" key="4">
    <source>
        <dbReference type="ARBA" id="ARBA00022803"/>
    </source>
</evidence>
<organism evidence="7 8">
    <name type="scientific">Liparis tanakae</name>
    <name type="common">Tanaka's snailfish</name>
    <dbReference type="NCBI Taxonomy" id="230148"/>
    <lineage>
        <taxon>Eukaryota</taxon>
        <taxon>Metazoa</taxon>
        <taxon>Chordata</taxon>
        <taxon>Craniata</taxon>
        <taxon>Vertebrata</taxon>
        <taxon>Euteleostomi</taxon>
        <taxon>Actinopterygii</taxon>
        <taxon>Neopterygii</taxon>
        <taxon>Teleostei</taxon>
        <taxon>Neoteleostei</taxon>
        <taxon>Acanthomorphata</taxon>
        <taxon>Eupercaria</taxon>
        <taxon>Perciformes</taxon>
        <taxon>Cottioidei</taxon>
        <taxon>Cottales</taxon>
        <taxon>Liparidae</taxon>
        <taxon>Liparis</taxon>
    </lineage>
</organism>
<feature type="repeat" description="TPR" evidence="5">
    <location>
        <begin position="82"/>
        <end position="115"/>
    </location>
</feature>
<dbReference type="Proteomes" id="UP000314294">
    <property type="component" value="Unassembled WGS sequence"/>
</dbReference>
<feature type="compositionally biased region" description="Polar residues" evidence="6">
    <location>
        <begin position="1"/>
        <end position="13"/>
    </location>
</feature>
<evidence type="ECO:0000256" key="3">
    <source>
        <dbReference type="ARBA" id="ARBA00022737"/>
    </source>
</evidence>
<dbReference type="GO" id="GO:0005739">
    <property type="term" value="C:mitochondrion"/>
    <property type="evidence" value="ECO:0007669"/>
    <property type="project" value="TreeGrafter"/>
</dbReference>
<feature type="compositionally biased region" description="Basic and acidic residues" evidence="6">
    <location>
        <begin position="14"/>
        <end position="29"/>
    </location>
</feature>
<accession>A0A4Z2J5J2</accession>
<dbReference type="GO" id="GO:0006626">
    <property type="term" value="P:protein targeting to mitochondrion"/>
    <property type="evidence" value="ECO:0007669"/>
    <property type="project" value="TreeGrafter"/>
</dbReference>
<dbReference type="AlphaFoldDB" id="A0A4Z2J5J2"/>
<dbReference type="PANTHER" id="PTHR45984">
    <property type="entry name" value="RNA (RNA) POLYMERASE II ASSOCIATED PROTEIN HOMOLOG"/>
    <property type="match status" value="1"/>
</dbReference>
<comment type="caution">
    <text evidence="7">The sequence shown here is derived from an EMBL/GenBank/DDBJ whole genome shotgun (WGS) entry which is preliminary data.</text>
</comment>
<dbReference type="PROSITE" id="PS50005">
    <property type="entry name" value="TPR"/>
    <property type="match status" value="1"/>
</dbReference>
<dbReference type="InterPro" id="IPR011990">
    <property type="entry name" value="TPR-like_helical_dom_sf"/>
</dbReference>
<evidence type="ECO:0000256" key="2">
    <source>
        <dbReference type="ARBA" id="ARBA00022490"/>
    </source>
</evidence>
<evidence type="ECO:0000256" key="6">
    <source>
        <dbReference type="SAM" id="MobiDB-lite"/>
    </source>
</evidence>
<evidence type="ECO:0000256" key="5">
    <source>
        <dbReference type="PROSITE-ProRule" id="PRU00339"/>
    </source>
</evidence>
<sequence length="153" mass="17266">MQKLSIVSPQTSVPKEKRDSSKRTRPRDYGEWDKFDVEKECEKIDVNLVKGAPAAVVNTRRTKIKTTVNASLLSEQEKLPLANLEKNKGNEAFRANDYEEAVAYYSRSLSITPTAAAYNNRAQAEIKLKHWHKAMSDCGRVLELEPGNMKVAL</sequence>
<keyword evidence="3" id="KW-0677">Repeat</keyword>
<evidence type="ECO:0000256" key="1">
    <source>
        <dbReference type="ARBA" id="ARBA00004496"/>
    </source>
</evidence>
<dbReference type="SUPFAM" id="SSF48452">
    <property type="entry name" value="TPR-like"/>
    <property type="match status" value="1"/>
</dbReference>
<dbReference type="PANTHER" id="PTHR45984:SF1">
    <property type="entry name" value="SPAG1 AXONEMAL DYNEIN ASSEMBLY FACTOR"/>
    <property type="match status" value="1"/>
</dbReference>
<gene>
    <name evidence="7" type="primary">Spag1</name>
    <name evidence="7" type="ORF">EYF80_004088</name>
</gene>
<feature type="region of interest" description="Disordered" evidence="6">
    <location>
        <begin position="1"/>
        <end position="29"/>
    </location>
</feature>
<keyword evidence="8" id="KW-1185">Reference proteome</keyword>
<evidence type="ECO:0000313" key="7">
    <source>
        <dbReference type="EMBL" id="TNN85456.1"/>
    </source>
</evidence>
<dbReference type="GO" id="GO:0031072">
    <property type="term" value="F:heat shock protein binding"/>
    <property type="evidence" value="ECO:0007669"/>
    <property type="project" value="TreeGrafter"/>
</dbReference>
<comment type="subcellular location">
    <subcellularLocation>
        <location evidence="1">Cytoplasm</location>
    </subcellularLocation>
</comment>